<reference evidence="4" key="1">
    <citation type="submission" date="2016-10" db="EMBL/GenBank/DDBJ databases">
        <authorList>
            <person name="Varghese N."/>
            <person name="Submissions S."/>
        </authorList>
    </citation>
    <scope>NUCLEOTIDE SEQUENCE [LARGE SCALE GENOMIC DNA]</scope>
    <source>
        <strain evidence="4">DSM 45004</strain>
    </source>
</reference>
<dbReference type="RefSeq" id="WP_092929620.1">
    <property type="nucleotide sequence ID" value="NZ_FOMZ01000018.1"/>
</dbReference>
<dbReference type="Pfam" id="PF00571">
    <property type="entry name" value="CBS"/>
    <property type="match status" value="1"/>
</dbReference>
<dbReference type="InterPro" id="IPR046342">
    <property type="entry name" value="CBS_dom_sf"/>
</dbReference>
<organism evidence="3 4">
    <name type="scientific">Actinopolyspora alba</name>
    <dbReference type="NCBI Taxonomy" id="673379"/>
    <lineage>
        <taxon>Bacteria</taxon>
        <taxon>Bacillati</taxon>
        <taxon>Actinomycetota</taxon>
        <taxon>Actinomycetes</taxon>
        <taxon>Actinopolysporales</taxon>
        <taxon>Actinopolysporaceae</taxon>
        <taxon>Actinopolyspora</taxon>
        <taxon>Actinopolyspora alba group</taxon>
    </lineage>
</organism>
<name>A0A1I2C120_9ACTN</name>
<dbReference type="Proteomes" id="UP000198716">
    <property type="component" value="Unassembled WGS sequence"/>
</dbReference>
<keyword evidence="1" id="KW-0129">CBS domain</keyword>
<dbReference type="CDD" id="cd02205">
    <property type="entry name" value="CBS_pair_SF"/>
    <property type="match status" value="1"/>
</dbReference>
<feature type="domain" description="CBS" evidence="2">
    <location>
        <begin position="296"/>
        <end position="352"/>
    </location>
</feature>
<accession>A0A1I2C120</accession>
<dbReference type="Gene3D" id="3.10.580.10">
    <property type="entry name" value="CBS-domain"/>
    <property type="match status" value="1"/>
</dbReference>
<keyword evidence="4" id="KW-1185">Reference proteome</keyword>
<protein>
    <submittedName>
        <fullName evidence="3">Restriction system protein</fullName>
    </submittedName>
</protein>
<evidence type="ECO:0000313" key="3">
    <source>
        <dbReference type="EMBL" id="SFE61260.1"/>
    </source>
</evidence>
<dbReference type="EMBL" id="FOMZ01000018">
    <property type="protein sequence ID" value="SFE61260.1"/>
    <property type="molecule type" value="Genomic_DNA"/>
</dbReference>
<dbReference type="AlphaFoldDB" id="A0A1I2C120"/>
<gene>
    <name evidence="3" type="ORF">SAMN04487819_11832</name>
</gene>
<evidence type="ECO:0000313" key="4">
    <source>
        <dbReference type="Proteomes" id="UP000198716"/>
    </source>
</evidence>
<dbReference type="SUPFAM" id="SSF54631">
    <property type="entry name" value="CBS-domain pair"/>
    <property type="match status" value="1"/>
</dbReference>
<dbReference type="InterPro" id="IPR000644">
    <property type="entry name" value="CBS_dom"/>
</dbReference>
<evidence type="ECO:0000259" key="2">
    <source>
        <dbReference type="PROSITE" id="PS51371"/>
    </source>
</evidence>
<dbReference type="PROSITE" id="PS51371">
    <property type="entry name" value="CBS"/>
    <property type="match status" value="1"/>
</dbReference>
<sequence>MRPAGEANEHDFAAAWLVRGGRDGEREESALREGILIAGWDEVDDISHCATKEQLREKLRESYPEQSKGTVSNWTGQLWRILSEIEIGDLVVLPMKTSSKVAIGKIYGSYYYDAEREPGFRHLRAVKWIRTEISRTAIQQDLLDSMGSLMTVCRLQRYGAARRIAYIADHGIDPGPTQEEMPQQGVRTLRELVEKVDKSDQKEPFLLTVRELLKVWGFARRSSLNVDQIESDLIESGLTTRPPFTEEWIDNEIEILPVGQEPGEAENETRDQVPQDVRDASDFPAITWRIGMLEPANKGVAAVYPKDSLSMAMTAMIADNYSQVAVIDDKGKLHGAVSWESIGKAKISRSATLVEQVMENAREVAHNEDLLSQVDEIYRSGYVFVCDSDKKITGIVTAADLTSQFRNLAQPFLLVEEVERRLRRRVDEVFSSDTLKEFVPKHLKNKMTSAADMTLGNYERLLAVFENWEYLDWPLDHELFMDRLRRVRLIRNDLMHFNPDPLNPEELNHLESIVRMLRAVDPRG</sequence>
<evidence type="ECO:0000256" key="1">
    <source>
        <dbReference type="PROSITE-ProRule" id="PRU00703"/>
    </source>
</evidence>
<proteinExistence type="predicted"/>